<dbReference type="EMBL" id="AOIA01000080">
    <property type="protein sequence ID" value="ELY61846.1"/>
    <property type="molecule type" value="Genomic_DNA"/>
</dbReference>
<evidence type="ECO:0000313" key="2">
    <source>
        <dbReference type="Proteomes" id="UP000011531"/>
    </source>
</evidence>
<dbReference type="AlphaFoldDB" id="L9XK86"/>
<reference evidence="1 2" key="1">
    <citation type="journal article" date="2014" name="PLoS Genet.">
        <title>Phylogenetically driven sequencing of extremely halophilic archaea reveals strategies for static and dynamic osmo-response.</title>
        <authorList>
            <person name="Becker E.A."/>
            <person name="Seitzer P.M."/>
            <person name="Tritt A."/>
            <person name="Larsen D."/>
            <person name="Krusor M."/>
            <person name="Yao A.I."/>
            <person name="Wu D."/>
            <person name="Madern D."/>
            <person name="Eisen J.A."/>
            <person name="Darling A.E."/>
            <person name="Facciotti M.T."/>
        </authorList>
    </citation>
    <scope>NUCLEOTIDE SEQUENCE [LARGE SCALE GENOMIC DNA]</scope>
    <source>
        <strain evidence="1 2">DSM 18795</strain>
    </source>
</reference>
<protein>
    <submittedName>
        <fullName evidence="1">Uncharacterized protein</fullName>
    </submittedName>
</protein>
<evidence type="ECO:0000313" key="1">
    <source>
        <dbReference type="EMBL" id="ELY61846.1"/>
    </source>
</evidence>
<keyword evidence="2" id="KW-1185">Reference proteome</keyword>
<gene>
    <name evidence="1" type="ORF">C492_09075</name>
</gene>
<accession>L9XK86</accession>
<dbReference type="Gene3D" id="2.30.30.530">
    <property type="entry name" value="Calcium binding protein CcbP, beta-barrel domain"/>
    <property type="match status" value="1"/>
</dbReference>
<dbReference type="Proteomes" id="UP000011531">
    <property type="component" value="Unassembled WGS sequence"/>
</dbReference>
<comment type="caution">
    <text evidence="1">The sequence shown here is derived from an EMBL/GenBank/DDBJ whole genome shotgun (WGS) entry which is preliminary data.</text>
</comment>
<dbReference type="InterPro" id="IPR043067">
    <property type="entry name" value="CcbP_b-brl"/>
</dbReference>
<organism evidence="1 2">
    <name type="scientific">Natronococcus jeotgali DSM 18795</name>
    <dbReference type="NCBI Taxonomy" id="1227498"/>
    <lineage>
        <taxon>Archaea</taxon>
        <taxon>Methanobacteriati</taxon>
        <taxon>Methanobacteriota</taxon>
        <taxon>Stenosarchaea group</taxon>
        <taxon>Halobacteria</taxon>
        <taxon>Halobacteriales</taxon>
        <taxon>Natrialbaceae</taxon>
        <taxon>Natronococcus</taxon>
    </lineage>
</organism>
<proteinExistence type="predicted"/>
<sequence length="35" mass="3947">MSPLEEGEKVEVLKLSSAEASESEMFVTVEWMTEN</sequence>
<name>L9XK86_9EURY</name>